<dbReference type="Proteomes" id="UP000235145">
    <property type="component" value="Unassembled WGS sequence"/>
</dbReference>
<feature type="compositionally biased region" description="Acidic residues" evidence="1">
    <location>
        <begin position="15"/>
        <end position="27"/>
    </location>
</feature>
<dbReference type="PANTHER" id="PTHR47718">
    <property type="entry name" value="OS01G0519700 PROTEIN"/>
    <property type="match status" value="1"/>
</dbReference>
<feature type="region of interest" description="Disordered" evidence="1">
    <location>
        <begin position="1"/>
        <end position="28"/>
    </location>
</feature>
<accession>A0A9R1X9K0</accession>
<name>A0A9R1X9K0_LACSA</name>
<dbReference type="PANTHER" id="PTHR47718:SF7">
    <property type="entry name" value="PROTEIN FAR1-RELATED SEQUENCE"/>
    <property type="match status" value="1"/>
</dbReference>
<evidence type="ECO:0000259" key="3">
    <source>
        <dbReference type="Pfam" id="PF10551"/>
    </source>
</evidence>
<gene>
    <name evidence="4" type="ORF">LSAT_V11C600334210</name>
</gene>
<protein>
    <recommendedName>
        <fullName evidence="6">Protein FAR1-RELATED SEQUENCE</fullName>
    </recommendedName>
</protein>
<evidence type="ECO:0000313" key="5">
    <source>
        <dbReference type="Proteomes" id="UP000235145"/>
    </source>
</evidence>
<dbReference type="AlphaFoldDB" id="A0A9R1X9K0"/>
<dbReference type="InterPro" id="IPR018289">
    <property type="entry name" value="MULE_transposase_dom"/>
</dbReference>
<feature type="compositionally biased region" description="Polar residues" evidence="1">
    <location>
        <begin position="1"/>
        <end position="14"/>
    </location>
</feature>
<feature type="domain" description="FAR1" evidence="2">
    <location>
        <begin position="73"/>
        <end position="162"/>
    </location>
</feature>
<dbReference type="Pfam" id="PF10551">
    <property type="entry name" value="MULE"/>
    <property type="match status" value="1"/>
</dbReference>
<dbReference type="Pfam" id="PF03101">
    <property type="entry name" value="FAR1"/>
    <property type="match status" value="1"/>
</dbReference>
<feature type="domain" description="MULE transposase" evidence="3">
    <location>
        <begin position="282"/>
        <end position="339"/>
    </location>
</feature>
<evidence type="ECO:0000256" key="1">
    <source>
        <dbReference type="SAM" id="MobiDB-lite"/>
    </source>
</evidence>
<proteinExistence type="predicted"/>
<organism evidence="4 5">
    <name type="scientific">Lactuca sativa</name>
    <name type="common">Garden lettuce</name>
    <dbReference type="NCBI Taxonomy" id="4236"/>
    <lineage>
        <taxon>Eukaryota</taxon>
        <taxon>Viridiplantae</taxon>
        <taxon>Streptophyta</taxon>
        <taxon>Embryophyta</taxon>
        <taxon>Tracheophyta</taxon>
        <taxon>Spermatophyta</taxon>
        <taxon>Magnoliopsida</taxon>
        <taxon>eudicotyledons</taxon>
        <taxon>Gunneridae</taxon>
        <taxon>Pentapetalae</taxon>
        <taxon>asterids</taxon>
        <taxon>campanulids</taxon>
        <taxon>Asterales</taxon>
        <taxon>Asteraceae</taxon>
        <taxon>Cichorioideae</taxon>
        <taxon>Cichorieae</taxon>
        <taxon>Lactucinae</taxon>
        <taxon>Lactuca</taxon>
    </lineage>
</organism>
<evidence type="ECO:0000313" key="4">
    <source>
        <dbReference type="EMBL" id="KAJ0202459.1"/>
    </source>
</evidence>
<sequence>MLSQDKQSTVNFENQVDEQPYETEDVDINSHWVSLSESEKTSDVDESLKCDDNESSDKSIIGRVFNTRHDAYTFYNRYAFLHGFGIRIHWDYKNKTTKEVYRKMYVCNKQGFKRLKGGSSCGNAKKRRRDLRIGCEAMFQISKRKDEKWVVDIFNDAHNHDLSLTPTKVMKHRSHGKLHRSMACKSLMVELSQSGLKPSQIKKAVNAMKTPFEANVTSKQCVDQRRQYKSKKFYGVIKHFQDKSLVDLNQYFVVDLFEDGSPRNIFWADRRSRDAYIKFGDVVVFDVTYMANKFKMPFSPFVGVNHHGQSILFGGALLENEKEETFQWLFEHFLKCMFNVTSPISQPEKTDLFMLCFVNQNDRLKKTVAEFVPKIKYDNHLSKHFSKRMYFH</sequence>
<evidence type="ECO:0000259" key="2">
    <source>
        <dbReference type="Pfam" id="PF03101"/>
    </source>
</evidence>
<reference evidence="4 5" key="1">
    <citation type="journal article" date="2017" name="Nat. Commun.">
        <title>Genome assembly with in vitro proximity ligation data and whole-genome triplication in lettuce.</title>
        <authorList>
            <person name="Reyes-Chin-Wo S."/>
            <person name="Wang Z."/>
            <person name="Yang X."/>
            <person name="Kozik A."/>
            <person name="Arikit S."/>
            <person name="Song C."/>
            <person name="Xia L."/>
            <person name="Froenicke L."/>
            <person name="Lavelle D.O."/>
            <person name="Truco M.J."/>
            <person name="Xia R."/>
            <person name="Zhu S."/>
            <person name="Xu C."/>
            <person name="Xu H."/>
            <person name="Xu X."/>
            <person name="Cox K."/>
            <person name="Korf I."/>
            <person name="Meyers B.C."/>
            <person name="Michelmore R.W."/>
        </authorList>
    </citation>
    <scope>NUCLEOTIDE SEQUENCE [LARGE SCALE GENOMIC DNA]</scope>
    <source>
        <strain evidence="5">cv. Salinas</strain>
        <tissue evidence="4">Seedlings</tissue>
    </source>
</reference>
<keyword evidence="5" id="KW-1185">Reference proteome</keyword>
<evidence type="ECO:0008006" key="6">
    <source>
        <dbReference type="Google" id="ProtNLM"/>
    </source>
</evidence>
<comment type="caution">
    <text evidence="4">The sequence shown here is derived from an EMBL/GenBank/DDBJ whole genome shotgun (WGS) entry which is preliminary data.</text>
</comment>
<dbReference type="InterPro" id="IPR004330">
    <property type="entry name" value="FAR1_DNA_bnd_dom"/>
</dbReference>
<dbReference type="EMBL" id="NBSK02000006">
    <property type="protein sequence ID" value="KAJ0202459.1"/>
    <property type="molecule type" value="Genomic_DNA"/>
</dbReference>